<proteinExistence type="predicted"/>
<dbReference type="Proteomes" id="UP000240010">
    <property type="component" value="Unassembled WGS sequence"/>
</dbReference>
<dbReference type="EMBL" id="PTIZ01000006">
    <property type="protein sequence ID" value="PPK75345.1"/>
    <property type="molecule type" value="Genomic_DNA"/>
</dbReference>
<dbReference type="InterPro" id="IPR050271">
    <property type="entry name" value="UDP-glycosyltransferase"/>
</dbReference>
<dbReference type="PANTHER" id="PTHR48043:SF145">
    <property type="entry name" value="FI06409P-RELATED"/>
    <property type="match status" value="1"/>
</dbReference>
<dbReference type="GO" id="GO:0008194">
    <property type="term" value="F:UDP-glycosyltransferase activity"/>
    <property type="evidence" value="ECO:0007669"/>
    <property type="project" value="InterPro"/>
</dbReference>
<protein>
    <submittedName>
        <fullName evidence="3">MGT family glycosyltransferase</fullName>
    </submittedName>
</protein>
<organism evidence="3 4">
    <name type="scientific">Methylobacter tundripaludum</name>
    <dbReference type="NCBI Taxonomy" id="173365"/>
    <lineage>
        <taxon>Bacteria</taxon>
        <taxon>Pseudomonadati</taxon>
        <taxon>Pseudomonadota</taxon>
        <taxon>Gammaproteobacteria</taxon>
        <taxon>Methylococcales</taxon>
        <taxon>Methylococcaceae</taxon>
        <taxon>Methylobacter</taxon>
    </lineage>
</organism>
<evidence type="ECO:0000313" key="4">
    <source>
        <dbReference type="Proteomes" id="UP000240010"/>
    </source>
</evidence>
<dbReference type="Pfam" id="PF00201">
    <property type="entry name" value="UDPGT"/>
    <property type="match status" value="1"/>
</dbReference>
<gene>
    <name evidence="3" type="ORF">B0F87_106193</name>
</gene>
<dbReference type="RefSeq" id="WP_104429200.1">
    <property type="nucleotide sequence ID" value="NZ_PTIZ01000006.1"/>
</dbReference>
<keyword evidence="1" id="KW-0328">Glycosyltransferase</keyword>
<keyword evidence="2 3" id="KW-0808">Transferase</keyword>
<reference evidence="3 4" key="1">
    <citation type="submission" date="2018-02" db="EMBL/GenBank/DDBJ databases">
        <title>Subsurface microbial communities from deep shales in Ohio and West Virginia, USA.</title>
        <authorList>
            <person name="Wrighton K."/>
        </authorList>
    </citation>
    <scope>NUCLEOTIDE SEQUENCE [LARGE SCALE GENOMIC DNA]</scope>
    <source>
        <strain evidence="3 4">OWC-DMM</strain>
    </source>
</reference>
<name>A0A2S6HCY7_9GAMM</name>
<dbReference type="AlphaFoldDB" id="A0A2S6HCY7"/>
<comment type="caution">
    <text evidence="3">The sequence shown here is derived from an EMBL/GenBank/DDBJ whole genome shotgun (WGS) entry which is preliminary data.</text>
</comment>
<evidence type="ECO:0000256" key="1">
    <source>
        <dbReference type="ARBA" id="ARBA00022676"/>
    </source>
</evidence>
<dbReference type="PANTHER" id="PTHR48043">
    <property type="entry name" value="EG:EG0003.4 PROTEIN-RELATED"/>
    <property type="match status" value="1"/>
</dbReference>
<dbReference type="InterPro" id="IPR002213">
    <property type="entry name" value="UDP_glucos_trans"/>
</dbReference>
<sequence>MANIVFCFPPIVSTINSSLRLARELTLRGHQITYIGIADCKPLISANGFKFVSIYEQWFPKGCFEDVYLKLQSSTENDLSEARSHARWFNEFLDYLIAGGDEELNLVIKELKPDLVLVSTSLSDSVIWALFFYKLNLKVVYFFDVLGGCNNTVPPIHTDLVSDGSVWSSIKTILAWYIYKIKKSRYEKYLVRNGLDLISSKKLRKIAKYCGYSHKDIDFLTDMPGAQLKLPELVLFPKRFDFPGVRKEGRYYAEASIDLNREQSSFPWEKITESQPIVYVALGTLSFMAKSDYEDFFHIVIETSMKWPAWNWVISIGNNLSVDDFEYAPSNVIIVNRAPQLELLKKASLMITHGGPNSVKECIFFGVPMIVFPLWFDQPGNVARVTYHGLGLKGDFKTITSKVLQELIEEITANPEFRERIKAIQKYFMEIEDDKLSIRLIENFVAQQNIPPFLD</sequence>
<evidence type="ECO:0000313" key="3">
    <source>
        <dbReference type="EMBL" id="PPK75345.1"/>
    </source>
</evidence>
<evidence type="ECO:0000256" key="2">
    <source>
        <dbReference type="ARBA" id="ARBA00022679"/>
    </source>
</evidence>
<dbReference type="CDD" id="cd03784">
    <property type="entry name" value="GT1_Gtf-like"/>
    <property type="match status" value="1"/>
</dbReference>
<dbReference type="SUPFAM" id="SSF53756">
    <property type="entry name" value="UDP-Glycosyltransferase/glycogen phosphorylase"/>
    <property type="match status" value="1"/>
</dbReference>
<accession>A0A2S6HCY7</accession>
<dbReference type="Gene3D" id="3.40.50.2000">
    <property type="entry name" value="Glycogen Phosphorylase B"/>
    <property type="match status" value="2"/>
</dbReference>